<dbReference type="AlphaFoldDB" id="A0A9N8WD89"/>
<gene>
    <name evidence="2" type="ORF">FMOSSE_LOCUS2990</name>
</gene>
<evidence type="ECO:0000313" key="3">
    <source>
        <dbReference type="Proteomes" id="UP000789375"/>
    </source>
</evidence>
<reference evidence="2" key="1">
    <citation type="submission" date="2021-06" db="EMBL/GenBank/DDBJ databases">
        <authorList>
            <person name="Kallberg Y."/>
            <person name="Tangrot J."/>
            <person name="Rosling A."/>
        </authorList>
    </citation>
    <scope>NUCLEOTIDE SEQUENCE</scope>
    <source>
        <strain evidence="2">87-6 pot B 2015</strain>
    </source>
</reference>
<evidence type="ECO:0000313" key="2">
    <source>
        <dbReference type="EMBL" id="CAG8480377.1"/>
    </source>
</evidence>
<dbReference type="EMBL" id="CAJVPP010000415">
    <property type="protein sequence ID" value="CAG8480377.1"/>
    <property type="molecule type" value="Genomic_DNA"/>
</dbReference>
<comment type="caution">
    <text evidence="2">The sequence shown here is derived from an EMBL/GenBank/DDBJ whole genome shotgun (WGS) entry which is preliminary data.</text>
</comment>
<feature type="non-terminal residue" evidence="2">
    <location>
        <position position="493"/>
    </location>
</feature>
<sequence>MGFGSVKEFNFKFLFLIFAMEDNKNRNDQLIQDFERKLKVQQQNITQRNPYIGNEQRFKLISPMFDMVMNQVSVISSCFTVHARIAFTEKEKRELSKEITEIPQQLSEILFESAKIRRNLIDIIGAMERLSNGIARFMKIANNPKLQDKPLTKYLHFVEKPIESLNVLLNKKCELDTEKVENLKNNLDDFMKISGSQAIPGWVEEQAQCKKELEALEKERQEKLIEVIAEFDEVARIIGEIEFYKTKSDDHHERLKKDLLKEKEMLQKSRDYLESQALSVATSTSIVRFIIRNKDLEVLRKQKMLIKEELSEIASQENKEILDEAECKKELASLWKKLEAAKDKVEQARAKKNEQLEIIDEKIKKKREEVKEFENKILNMLKDYGNPSISATCLMLESIASLTKQQTQGTGIFDLYRKDVKNFLVDIENEIITIKNVEGDRDLLEDEWVRPFETTEAESSNITQPPVVTMEVDQISETTPLPLDKGKAKTTNT</sequence>
<accession>A0A9N8WD89</accession>
<keyword evidence="1" id="KW-0175">Coiled coil</keyword>
<organism evidence="2 3">
    <name type="scientific">Funneliformis mosseae</name>
    <name type="common">Endomycorrhizal fungus</name>
    <name type="synonym">Glomus mosseae</name>
    <dbReference type="NCBI Taxonomy" id="27381"/>
    <lineage>
        <taxon>Eukaryota</taxon>
        <taxon>Fungi</taxon>
        <taxon>Fungi incertae sedis</taxon>
        <taxon>Mucoromycota</taxon>
        <taxon>Glomeromycotina</taxon>
        <taxon>Glomeromycetes</taxon>
        <taxon>Glomerales</taxon>
        <taxon>Glomeraceae</taxon>
        <taxon>Funneliformis</taxon>
    </lineage>
</organism>
<dbReference type="Proteomes" id="UP000789375">
    <property type="component" value="Unassembled WGS sequence"/>
</dbReference>
<protein>
    <submittedName>
        <fullName evidence="2">11361_t:CDS:1</fullName>
    </submittedName>
</protein>
<evidence type="ECO:0000256" key="1">
    <source>
        <dbReference type="SAM" id="Coils"/>
    </source>
</evidence>
<proteinExistence type="predicted"/>
<feature type="coiled-coil region" evidence="1">
    <location>
        <begin position="256"/>
        <end position="383"/>
    </location>
</feature>
<name>A0A9N8WD89_FUNMO</name>
<keyword evidence="3" id="KW-1185">Reference proteome</keyword>